<dbReference type="GO" id="GO:0031419">
    <property type="term" value="F:cobalamin binding"/>
    <property type="evidence" value="ECO:0007669"/>
    <property type="project" value="InterPro"/>
</dbReference>
<dbReference type="CDD" id="cd01335">
    <property type="entry name" value="Radical_SAM"/>
    <property type="match status" value="1"/>
</dbReference>
<dbReference type="AlphaFoldDB" id="A0A1F6TF45"/>
<dbReference type="InterPro" id="IPR006638">
    <property type="entry name" value="Elp3/MiaA/NifB-like_rSAM"/>
</dbReference>
<evidence type="ECO:0000256" key="5">
    <source>
        <dbReference type="ARBA" id="ARBA00022723"/>
    </source>
</evidence>
<keyword evidence="8" id="KW-0812">Transmembrane</keyword>
<organism evidence="11 12">
    <name type="scientific">Candidatus Muproteobacteria bacterium RBG_16_65_31</name>
    <dbReference type="NCBI Taxonomy" id="1817759"/>
    <lineage>
        <taxon>Bacteria</taxon>
        <taxon>Pseudomonadati</taxon>
        <taxon>Pseudomonadota</taxon>
        <taxon>Candidatus Muproteobacteria</taxon>
    </lineage>
</organism>
<dbReference type="SMART" id="SM00729">
    <property type="entry name" value="Elp3"/>
    <property type="match status" value="1"/>
</dbReference>
<accession>A0A1F6TF45</accession>
<dbReference type="PROSITE" id="PS51332">
    <property type="entry name" value="B12_BINDING"/>
    <property type="match status" value="1"/>
</dbReference>
<dbReference type="GO" id="GO:0005829">
    <property type="term" value="C:cytosol"/>
    <property type="evidence" value="ECO:0007669"/>
    <property type="project" value="TreeGrafter"/>
</dbReference>
<keyword evidence="7" id="KW-0411">Iron-sulfur</keyword>
<dbReference type="PROSITE" id="PS51918">
    <property type="entry name" value="RADICAL_SAM"/>
    <property type="match status" value="1"/>
</dbReference>
<evidence type="ECO:0000259" key="9">
    <source>
        <dbReference type="PROSITE" id="PS51332"/>
    </source>
</evidence>
<evidence type="ECO:0000256" key="4">
    <source>
        <dbReference type="ARBA" id="ARBA00022691"/>
    </source>
</evidence>
<dbReference type="GO" id="GO:0003676">
    <property type="term" value="F:nucleic acid binding"/>
    <property type="evidence" value="ECO:0007669"/>
    <property type="project" value="InterPro"/>
</dbReference>
<keyword evidence="8" id="KW-0472">Membrane</keyword>
<name>A0A1F6TF45_9PROT</name>
<dbReference type="Proteomes" id="UP000179344">
    <property type="component" value="Unassembled WGS sequence"/>
</dbReference>
<evidence type="ECO:0000259" key="10">
    <source>
        <dbReference type="PROSITE" id="PS51918"/>
    </source>
</evidence>
<evidence type="ECO:0000256" key="6">
    <source>
        <dbReference type="ARBA" id="ARBA00023004"/>
    </source>
</evidence>
<comment type="cofactor">
    <cofactor evidence="1">
        <name>[4Fe-4S] cluster</name>
        <dbReference type="ChEBI" id="CHEBI:49883"/>
    </cofactor>
</comment>
<keyword evidence="8" id="KW-1133">Transmembrane helix</keyword>
<feature type="transmembrane region" description="Helical" evidence="8">
    <location>
        <begin position="64"/>
        <end position="89"/>
    </location>
</feature>
<dbReference type="InterPro" id="IPR023404">
    <property type="entry name" value="rSAM_horseshoe"/>
</dbReference>
<dbReference type="EMBL" id="MFST01000103">
    <property type="protein sequence ID" value="OGI43695.1"/>
    <property type="molecule type" value="Genomic_DNA"/>
</dbReference>
<dbReference type="SFLD" id="SFLDG01123">
    <property type="entry name" value="methyltransferase_(Class_B)"/>
    <property type="match status" value="1"/>
</dbReference>
<keyword evidence="2" id="KW-0489">Methyltransferase</keyword>
<dbReference type="Gene3D" id="3.40.50.280">
    <property type="entry name" value="Cobalamin-binding domain"/>
    <property type="match status" value="1"/>
</dbReference>
<dbReference type="InterPro" id="IPR034466">
    <property type="entry name" value="Methyltransferase_Class_B"/>
</dbReference>
<keyword evidence="4" id="KW-0949">S-adenosyl-L-methionine</keyword>
<evidence type="ECO:0000256" key="8">
    <source>
        <dbReference type="SAM" id="Phobius"/>
    </source>
</evidence>
<evidence type="ECO:0000313" key="11">
    <source>
        <dbReference type="EMBL" id="OGI43695.1"/>
    </source>
</evidence>
<keyword evidence="5" id="KW-0479">Metal-binding</keyword>
<evidence type="ECO:0000256" key="2">
    <source>
        <dbReference type="ARBA" id="ARBA00022603"/>
    </source>
</evidence>
<dbReference type="GO" id="GO:0032259">
    <property type="term" value="P:methylation"/>
    <property type="evidence" value="ECO:0007669"/>
    <property type="project" value="InterPro"/>
</dbReference>
<protein>
    <submittedName>
        <fullName evidence="11">Cobalamin-binding protein</fullName>
    </submittedName>
</protein>
<feature type="domain" description="B12-binding" evidence="9">
    <location>
        <begin position="18"/>
        <end position="151"/>
    </location>
</feature>
<dbReference type="CDD" id="cd02068">
    <property type="entry name" value="radical_SAM_B12_BD"/>
    <property type="match status" value="1"/>
</dbReference>
<dbReference type="PROSITE" id="PS00092">
    <property type="entry name" value="N6_MTASE"/>
    <property type="match status" value="1"/>
</dbReference>
<evidence type="ECO:0000313" key="12">
    <source>
        <dbReference type="Proteomes" id="UP000179344"/>
    </source>
</evidence>
<comment type="caution">
    <text evidence="11">The sequence shown here is derived from an EMBL/GenBank/DDBJ whole genome shotgun (WGS) entry which is preliminary data.</text>
</comment>
<dbReference type="SUPFAM" id="SSF102114">
    <property type="entry name" value="Radical SAM enzymes"/>
    <property type="match status" value="1"/>
</dbReference>
<dbReference type="Pfam" id="PF04055">
    <property type="entry name" value="Radical_SAM"/>
    <property type="match status" value="1"/>
</dbReference>
<dbReference type="SFLD" id="SFLDS00029">
    <property type="entry name" value="Radical_SAM"/>
    <property type="match status" value="1"/>
</dbReference>
<dbReference type="InterPro" id="IPR007197">
    <property type="entry name" value="rSAM"/>
</dbReference>
<evidence type="ECO:0000256" key="7">
    <source>
        <dbReference type="ARBA" id="ARBA00023014"/>
    </source>
</evidence>
<sequence>MPGADIVFINPPYERIAPGYEFVKHITNRSPSLGLLHLAAEVRAHGYRPAIIESDVLNLSVADVAARVVAAMPAYVGITLFTVGVWGAAAIARRIKQARPGTRIIVGGPHISSMGPETMQRFAEFDYAVVGEGEKALTDLLRALEGRNDPRSVPSLIYRDGAALRTTPRSPVNRLLDDLPMPAWDLLPGFPRAYKPAIYDFPRGPVATIAASRGCPFQCKFCDTSTFGATVRHYSPAIVFDMMRHLRDTYGVRHVMFVDDLFLASKLRATELCELMLKNDLKMTWTCTARVDTVRPDILALMKRAGCWEISFGLESGADELLQKMDKAVRVENSEQAVRWTAAAGIRTKGLFMLGYPGENRDTIRQTKEFVRRIPMTIMNLSKFTPYPGSPIYRDLFGTNIRDDHWEKMNGMNFVWAPEGMTVEELDRHYQDILVSFYRRPRIGWYYLKLTLQYPNHFYRLLRFLLGFLGAKLKSLASGRGGLLVRPREVRLDAQAKH</sequence>
<dbReference type="Gene3D" id="3.80.30.20">
    <property type="entry name" value="tm_1862 like domain"/>
    <property type="match status" value="1"/>
</dbReference>
<keyword evidence="6" id="KW-0408">Iron</keyword>
<dbReference type="SFLD" id="SFLDG01082">
    <property type="entry name" value="B12-binding_domain_containing"/>
    <property type="match status" value="1"/>
</dbReference>
<dbReference type="PANTHER" id="PTHR43409">
    <property type="entry name" value="ANAEROBIC MAGNESIUM-PROTOPORPHYRIN IX MONOMETHYL ESTER CYCLASE-RELATED"/>
    <property type="match status" value="1"/>
</dbReference>
<dbReference type="PANTHER" id="PTHR43409:SF7">
    <property type="entry name" value="BLL1977 PROTEIN"/>
    <property type="match status" value="1"/>
</dbReference>
<keyword evidence="3" id="KW-0808">Transferase</keyword>
<dbReference type="InterPro" id="IPR058240">
    <property type="entry name" value="rSAM_sf"/>
</dbReference>
<proteinExistence type="predicted"/>
<evidence type="ECO:0000256" key="1">
    <source>
        <dbReference type="ARBA" id="ARBA00001966"/>
    </source>
</evidence>
<dbReference type="GO" id="GO:0051539">
    <property type="term" value="F:4 iron, 4 sulfur cluster binding"/>
    <property type="evidence" value="ECO:0007669"/>
    <property type="project" value="UniProtKB-KW"/>
</dbReference>
<feature type="domain" description="Radical SAM core" evidence="10">
    <location>
        <begin position="201"/>
        <end position="418"/>
    </location>
</feature>
<dbReference type="Pfam" id="PF02310">
    <property type="entry name" value="B12-binding"/>
    <property type="match status" value="1"/>
</dbReference>
<dbReference type="GO" id="GO:0008168">
    <property type="term" value="F:methyltransferase activity"/>
    <property type="evidence" value="ECO:0007669"/>
    <property type="project" value="InterPro"/>
</dbReference>
<dbReference type="InterPro" id="IPR006158">
    <property type="entry name" value="Cobalamin-bd"/>
</dbReference>
<dbReference type="GO" id="GO:0046872">
    <property type="term" value="F:metal ion binding"/>
    <property type="evidence" value="ECO:0007669"/>
    <property type="project" value="UniProtKB-KW"/>
</dbReference>
<dbReference type="InterPro" id="IPR002052">
    <property type="entry name" value="DNA_methylase_N6_adenine_CS"/>
</dbReference>
<gene>
    <name evidence="11" type="ORF">A2V92_04625</name>
</gene>
<dbReference type="InterPro" id="IPR051198">
    <property type="entry name" value="BchE-like"/>
</dbReference>
<reference evidence="11 12" key="1">
    <citation type="journal article" date="2016" name="Nat. Commun.">
        <title>Thousands of microbial genomes shed light on interconnected biogeochemical processes in an aquifer system.</title>
        <authorList>
            <person name="Anantharaman K."/>
            <person name="Brown C.T."/>
            <person name="Hug L.A."/>
            <person name="Sharon I."/>
            <person name="Castelle C.J."/>
            <person name="Probst A.J."/>
            <person name="Thomas B.C."/>
            <person name="Singh A."/>
            <person name="Wilkins M.J."/>
            <person name="Karaoz U."/>
            <person name="Brodie E.L."/>
            <person name="Williams K.H."/>
            <person name="Hubbard S.S."/>
            <person name="Banfield J.F."/>
        </authorList>
    </citation>
    <scope>NUCLEOTIDE SEQUENCE [LARGE SCALE GENOMIC DNA]</scope>
</reference>
<evidence type="ECO:0000256" key="3">
    <source>
        <dbReference type="ARBA" id="ARBA00022679"/>
    </source>
</evidence>